<dbReference type="InterPro" id="IPR003593">
    <property type="entry name" value="AAA+_ATPase"/>
</dbReference>
<dbReference type="AlphaFoldDB" id="A0A5J5ANY0"/>
<dbReference type="Proteomes" id="UP000325577">
    <property type="component" value="Linkage Group LG2"/>
</dbReference>
<dbReference type="SMART" id="SM00382">
    <property type="entry name" value="AAA"/>
    <property type="match status" value="1"/>
</dbReference>
<dbReference type="InterPro" id="IPR027417">
    <property type="entry name" value="P-loop_NTPase"/>
</dbReference>
<dbReference type="SUPFAM" id="SSF52540">
    <property type="entry name" value="P-loop containing nucleoside triphosphate hydrolases"/>
    <property type="match status" value="1"/>
</dbReference>
<dbReference type="InterPro" id="IPR058017">
    <property type="entry name" value="At3g28540-like_C"/>
</dbReference>
<dbReference type="InterPro" id="IPR025753">
    <property type="entry name" value="AAA_N_dom"/>
</dbReference>
<dbReference type="GO" id="GO:0016887">
    <property type="term" value="F:ATP hydrolysis activity"/>
    <property type="evidence" value="ECO:0007669"/>
    <property type="project" value="InterPro"/>
</dbReference>
<feature type="domain" description="AAA+ ATPase" evidence="7">
    <location>
        <begin position="238"/>
        <end position="383"/>
    </location>
</feature>
<evidence type="ECO:0000256" key="4">
    <source>
        <dbReference type="ARBA" id="ARBA00022842"/>
    </source>
</evidence>
<feature type="region of interest" description="Disordered" evidence="6">
    <location>
        <begin position="552"/>
        <end position="571"/>
    </location>
</feature>
<name>A0A5J5ANY0_9ASTE</name>
<proteinExistence type="inferred from homology"/>
<evidence type="ECO:0000256" key="3">
    <source>
        <dbReference type="ARBA" id="ARBA00022801"/>
    </source>
</evidence>
<gene>
    <name evidence="8" type="ORF">F0562_006365</name>
</gene>
<keyword evidence="9" id="KW-1185">Reference proteome</keyword>
<protein>
    <recommendedName>
        <fullName evidence="7">AAA+ ATPase domain-containing protein</fullName>
    </recommendedName>
</protein>
<dbReference type="OrthoDB" id="10251412at2759"/>
<reference evidence="8 9" key="1">
    <citation type="submission" date="2019-09" db="EMBL/GenBank/DDBJ databases">
        <title>A chromosome-level genome assembly of the Chinese tupelo Nyssa sinensis.</title>
        <authorList>
            <person name="Yang X."/>
            <person name="Kang M."/>
            <person name="Yang Y."/>
            <person name="Xiong H."/>
            <person name="Wang M."/>
            <person name="Zhang Z."/>
            <person name="Wang Z."/>
            <person name="Wu H."/>
            <person name="Ma T."/>
            <person name="Liu J."/>
            <person name="Xi Z."/>
        </authorList>
    </citation>
    <scope>NUCLEOTIDE SEQUENCE [LARGE SCALE GENOMIC DNA]</scope>
    <source>
        <strain evidence="8">J267</strain>
        <tissue evidence="8">Leaf</tissue>
    </source>
</reference>
<comment type="similarity">
    <text evidence="2">Belongs to the AAA ATPase family. BCS1 subfamily.</text>
</comment>
<dbReference type="Pfam" id="PF00004">
    <property type="entry name" value="AAA"/>
    <property type="match status" value="1"/>
</dbReference>
<dbReference type="InterPro" id="IPR003959">
    <property type="entry name" value="ATPase_AAA_core"/>
</dbReference>
<dbReference type="InterPro" id="IPR050747">
    <property type="entry name" value="Mitochondrial_chaperone_BCS1"/>
</dbReference>
<dbReference type="GO" id="GO:0006950">
    <property type="term" value="P:response to stress"/>
    <property type="evidence" value="ECO:0007669"/>
    <property type="project" value="UniProtKB-ARBA"/>
</dbReference>
<sequence length="571" mass="65076">MHTPERAKSLSSDSEMQSSVPFAASMILEVVPSPVRSFLQIAFHYLFTRRNEHTIVIDENCGISRNEIFHAARIYLRTKISPSTRRFKVNMTSRHKNLNIDIEPGQEVTDTFENFHLKWKLISMKPKDKGPGYGEKRCFELIFNKKFNERVLKDYLPSVLAKSKEIKKNDKVLKLYTKNGLSERKKEGGGGIWGSINLEHPATFDTLAMDPGLKKAIMNDLKRFVNRRDFYKKVGKAWKRGYFLYGPPGTGKSSLIGAMANYLQFDVYDVELTRLHSNHELRTIMLSTTNRSIIVFEDIDCSLEEMQDQTEDINQRVEMQLLGYPPSETKLTLSGLLNTIDGVWSSCGDERIIVFTANRKDRIDPALLRPGRMDMQIHMSYCSAKGFKFLASNYLDICSDHERFGEIENLIKNVEVTPAEVAEELMRSEDADVALDGVVNLLKRKQIEANKIKEEKTSAPEHQQAKRLKTVCPKKRVVRKCRENGCKMSARSCCSNLIIARNIEMDPNSVKSTVSNLAFGNVMAAAARDYQKDPELEKLHADRIAALKKEAEKRQALKNQGHGDWRAQGDN</sequence>
<dbReference type="Gene3D" id="3.40.50.300">
    <property type="entry name" value="P-loop containing nucleotide triphosphate hydrolases"/>
    <property type="match status" value="1"/>
</dbReference>
<dbReference type="GO" id="GO:0005524">
    <property type="term" value="F:ATP binding"/>
    <property type="evidence" value="ECO:0007669"/>
    <property type="project" value="InterPro"/>
</dbReference>
<evidence type="ECO:0000256" key="6">
    <source>
        <dbReference type="SAM" id="MobiDB-lite"/>
    </source>
</evidence>
<evidence type="ECO:0000256" key="2">
    <source>
        <dbReference type="ARBA" id="ARBA00007448"/>
    </source>
</evidence>
<evidence type="ECO:0000313" key="9">
    <source>
        <dbReference type="Proteomes" id="UP000325577"/>
    </source>
</evidence>
<evidence type="ECO:0000313" key="8">
    <source>
        <dbReference type="EMBL" id="KAA8531918.1"/>
    </source>
</evidence>
<evidence type="ECO:0000259" key="7">
    <source>
        <dbReference type="SMART" id="SM00382"/>
    </source>
</evidence>
<dbReference type="Pfam" id="PF25568">
    <property type="entry name" value="AAA_lid_At3g28540"/>
    <property type="match status" value="1"/>
</dbReference>
<dbReference type="PANTHER" id="PTHR23070">
    <property type="entry name" value="BCS1 AAA-TYPE ATPASE"/>
    <property type="match status" value="1"/>
</dbReference>
<dbReference type="EMBL" id="CM018043">
    <property type="protein sequence ID" value="KAA8531918.1"/>
    <property type="molecule type" value="Genomic_DNA"/>
</dbReference>
<dbReference type="CDD" id="cd19510">
    <property type="entry name" value="RecA-like_BCS1"/>
    <property type="match status" value="1"/>
</dbReference>
<keyword evidence="3" id="KW-0378">Hydrolase</keyword>
<evidence type="ECO:0000256" key="5">
    <source>
        <dbReference type="ARBA" id="ARBA00049360"/>
    </source>
</evidence>
<comment type="cofactor">
    <cofactor evidence="1">
        <name>Mg(2+)</name>
        <dbReference type="ChEBI" id="CHEBI:18420"/>
    </cofactor>
</comment>
<dbReference type="Gene3D" id="6.10.280.40">
    <property type="match status" value="1"/>
</dbReference>
<keyword evidence="4" id="KW-0460">Magnesium</keyword>
<comment type="catalytic activity">
    <reaction evidence="5">
        <text>ATP + H2O = ADP + phosphate + H(+)</text>
        <dbReference type="Rhea" id="RHEA:13065"/>
        <dbReference type="ChEBI" id="CHEBI:15377"/>
        <dbReference type="ChEBI" id="CHEBI:15378"/>
        <dbReference type="ChEBI" id="CHEBI:30616"/>
        <dbReference type="ChEBI" id="CHEBI:43474"/>
        <dbReference type="ChEBI" id="CHEBI:456216"/>
    </reaction>
</comment>
<accession>A0A5J5ANY0</accession>
<dbReference type="Pfam" id="PF14363">
    <property type="entry name" value="AAA_assoc"/>
    <property type="match status" value="1"/>
</dbReference>
<evidence type="ECO:0000256" key="1">
    <source>
        <dbReference type="ARBA" id="ARBA00001946"/>
    </source>
</evidence>
<organism evidence="8 9">
    <name type="scientific">Nyssa sinensis</name>
    <dbReference type="NCBI Taxonomy" id="561372"/>
    <lineage>
        <taxon>Eukaryota</taxon>
        <taxon>Viridiplantae</taxon>
        <taxon>Streptophyta</taxon>
        <taxon>Embryophyta</taxon>
        <taxon>Tracheophyta</taxon>
        <taxon>Spermatophyta</taxon>
        <taxon>Magnoliopsida</taxon>
        <taxon>eudicotyledons</taxon>
        <taxon>Gunneridae</taxon>
        <taxon>Pentapetalae</taxon>
        <taxon>asterids</taxon>
        <taxon>Cornales</taxon>
        <taxon>Nyssaceae</taxon>
        <taxon>Nyssa</taxon>
    </lineage>
</organism>